<evidence type="ECO:0000256" key="1">
    <source>
        <dbReference type="SAM" id="MobiDB-lite"/>
    </source>
</evidence>
<dbReference type="EMBL" id="JAWQEG010001271">
    <property type="protein sequence ID" value="KAK3880948.1"/>
    <property type="molecule type" value="Genomic_DNA"/>
</dbReference>
<protein>
    <recommendedName>
        <fullName evidence="2">MADF domain-containing protein</fullName>
    </recommendedName>
</protein>
<keyword evidence="4" id="KW-1185">Reference proteome</keyword>
<sequence>MVAKKMNNLRSAFRKEHKKDISSLRSGASADDVYQPSVWYYEQLLFLQDQETPRQSVTNVMIMFAHHALLQEHLRQLEQVEEVRIPRVIPRDRANPFRYHTEEDFVKRYRLPKNAVQDLIEAIEPHAPRPNNDRGYHDLKLKIILSIMLMKDELVIGWRMLEACRMSAIPSRNPPRHHSDLAGGHRDQWCQ</sequence>
<reference evidence="3" key="1">
    <citation type="submission" date="2023-10" db="EMBL/GenBank/DDBJ databases">
        <title>Genome assemblies of two species of porcelain crab, Petrolisthes cinctipes and Petrolisthes manimaculis (Anomura: Porcellanidae).</title>
        <authorList>
            <person name="Angst P."/>
        </authorList>
    </citation>
    <scope>NUCLEOTIDE SEQUENCE</scope>
    <source>
        <strain evidence="3">PB745_01</strain>
        <tissue evidence="3">Gill</tissue>
    </source>
</reference>
<organism evidence="3 4">
    <name type="scientific">Petrolisthes cinctipes</name>
    <name type="common">Flat porcelain crab</name>
    <dbReference type="NCBI Taxonomy" id="88211"/>
    <lineage>
        <taxon>Eukaryota</taxon>
        <taxon>Metazoa</taxon>
        <taxon>Ecdysozoa</taxon>
        <taxon>Arthropoda</taxon>
        <taxon>Crustacea</taxon>
        <taxon>Multicrustacea</taxon>
        <taxon>Malacostraca</taxon>
        <taxon>Eumalacostraca</taxon>
        <taxon>Eucarida</taxon>
        <taxon>Decapoda</taxon>
        <taxon>Pleocyemata</taxon>
        <taxon>Anomura</taxon>
        <taxon>Galatheoidea</taxon>
        <taxon>Porcellanidae</taxon>
        <taxon>Petrolisthes</taxon>
    </lineage>
</organism>
<feature type="domain" description="MADF" evidence="2">
    <location>
        <begin position="2"/>
        <end position="47"/>
    </location>
</feature>
<dbReference type="Proteomes" id="UP001286313">
    <property type="component" value="Unassembled WGS sequence"/>
</dbReference>
<dbReference type="PANTHER" id="PTHR21505">
    <property type="entry name" value="MADF DOMAIN-CONTAINING PROTEIN-RELATED"/>
    <property type="match status" value="1"/>
</dbReference>
<dbReference type="Pfam" id="PF10545">
    <property type="entry name" value="MADF_DNA_bdg"/>
    <property type="match status" value="1"/>
</dbReference>
<evidence type="ECO:0000313" key="4">
    <source>
        <dbReference type="Proteomes" id="UP001286313"/>
    </source>
</evidence>
<dbReference type="PANTHER" id="PTHR21505:SF8">
    <property type="entry name" value="DPT-YFP REPRESSOR BY OVEREXPRESSION, ISOFORM D-RELATED"/>
    <property type="match status" value="1"/>
</dbReference>
<comment type="caution">
    <text evidence="3">The sequence shown here is derived from an EMBL/GenBank/DDBJ whole genome shotgun (WGS) entry which is preliminary data.</text>
</comment>
<gene>
    <name evidence="3" type="ORF">Pcinc_014598</name>
</gene>
<name>A0AAE1FUM2_PETCI</name>
<evidence type="ECO:0000313" key="3">
    <source>
        <dbReference type="EMBL" id="KAK3880948.1"/>
    </source>
</evidence>
<accession>A0AAE1FUM2</accession>
<feature type="region of interest" description="Disordered" evidence="1">
    <location>
        <begin position="171"/>
        <end position="191"/>
    </location>
</feature>
<evidence type="ECO:0000259" key="2">
    <source>
        <dbReference type="Pfam" id="PF10545"/>
    </source>
</evidence>
<dbReference type="InterPro" id="IPR006578">
    <property type="entry name" value="MADF-dom"/>
</dbReference>
<dbReference type="AlphaFoldDB" id="A0AAE1FUM2"/>
<feature type="compositionally biased region" description="Basic and acidic residues" evidence="1">
    <location>
        <begin position="177"/>
        <end position="191"/>
    </location>
</feature>
<proteinExistence type="predicted"/>